<dbReference type="InterPro" id="IPR012337">
    <property type="entry name" value="RNaseH-like_sf"/>
</dbReference>
<evidence type="ECO:0000313" key="2">
    <source>
        <dbReference type="Proteomes" id="UP000257109"/>
    </source>
</evidence>
<reference evidence="1" key="1">
    <citation type="submission" date="2018-05" db="EMBL/GenBank/DDBJ databases">
        <title>Draft genome of Mucuna pruriens seed.</title>
        <authorList>
            <person name="Nnadi N.E."/>
            <person name="Vos R."/>
            <person name="Hasami M.H."/>
            <person name="Devisetty U.K."/>
            <person name="Aguiy J.C."/>
        </authorList>
    </citation>
    <scope>NUCLEOTIDE SEQUENCE [LARGE SCALE GENOMIC DNA]</scope>
    <source>
        <strain evidence="1">JCA_2017</strain>
    </source>
</reference>
<dbReference type="STRING" id="157652.A0A371FIN9"/>
<dbReference type="PANTHER" id="PTHR32166">
    <property type="entry name" value="OSJNBA0013A04.12 PROTEIN"/>
    <property type="match status" value="1"/>
</dbReference>
<dbReference type="AlphaFoldDB" id="A0A371FIN9"/>
<dbReference type="EMBL" id="QJKJ01009015">
    <property type="protein sequence ID" value="RDX77973.1"/>
    <property type="molecule type" value="Genomic_DNA"/>
</dbReference>
<dbReference type="SUPFAM" id="SSF53098">
    <property type="entry name" value="Ribonuclease H-like"/>
    <property type="match status" value="1"/>
</dbReference>
<evidence type="ECO:0008006" key="3">
    <source>
        <dbReference type="Google" id="ProtNLM"/>
    </source>
</evidence>
<organism evidence="1 2">
    <name type="scientific">Mucuna pruriens</name>
    <name type="common">Velvet bean</name>
    <name type="synonym">Dolichos pruriens</name>
    <dbReference type="NCBI Taxonomy" id="157652"/>
    <lineage>
        <taxon>Eukaryota</taxon>
        <taxon>Viridiplantae</taxon>
        <taxon>Streptophyta</taxon>
        <taxon>Embryophyta</taxon>
        <taxon>Tracheophyta</taxon>
        <taxon>Spermatophyta</taxon>
        <taxon>Magnoliopsida</taxon>
        <taxon>eudicotyledons</taxon>
        <taxon>Gunneridae</taxon>
        <taxon>Pentapetalae</taxon>
        <taxon>rosids</taxon>
        <taxon>fabids</taxon>
        <taxon>Fabales</taxon>
        <taxon>Fabaceae</taxon>
        <taxon>Papilionoideae</taxon>
        <taxon>50 kb inversion clade</taxon>
        <taxon>NPAAA clade</taxon>
        <taxon>indigoferoid/millettioid clade</taxon>
        <taxon>Phaseoleae</taxon>
        <taxon>Mucuna</taxon>
    </lineage>
</organism>
<accession>A0A371FIN9</accession>
<sequence>MCDGWTDGKGTNFLVNSPSESVFLKSIDTTHCLDIVLEDIRKLSIFYNTIVNAKKITTYIYRHTCVFNLYRQYSKRRELVRSSVTRFATSYLTLNCIKPQKNALRSMFALKE</sequence>
<gene>
    <name evidence="1" type="ORF">CR513_41819</name>
</gene>
<dbReference type="Proteomes" id="UP000257109">
    <property type="component" value="Unassembled WGS sequence"/>
</dbReference>
<dbReference type="PANTHER" id="PTHR32166:SF122">
    <property type="entry name" value="OS09G0499600 PROTEIN"/>
    <property type="match status" value="1"/>
</dbReference>
<comment type="caution">
    <text evidence="1">The sequence shown here is derived from an EMBL/GenBank/DDBJ whole genome shotgun (WGS) entry which is preliminary data.</text>
</comment>
<proteinExistence type="predicted"/>
<keyword evidence="2" id="KW-1185">Reference proteome</keyword>
<dbReference type="OrthoDB" id="2442898at2759"/>
<feature type="non-terminal residue" evidence="1">
    <location>
        <position position="1"/>
    </location>
</feature>
<evidence type="ECO:0000313" key="1">
    <source>
        <dbReference type="EMBL" id="RDX77973.1"/>
    </source>
</evidence>
<protein>
    <recommendedName>
        <fullName evidence="3">DUF659 domain-containing protein</fullName>
    </recommendedName>
</protein>
<name>A0A371FIN9_MUCPR</name>